<feature type="region of interest" description="Disordered" evidence="1">
    <location>
        <begin position="43"/>
        <end position="138"/>
    </location>
</feature>
<dbReference type="AlphaFoldDB" id="K8FCT1"/>
<evidence type="ECO:0000313" key="3">
    <source>
        <dbReference type="Proteomes" id="UP000198341"/>
    </source>
</evidence>
<reference evidence="2 3" key="1">
    <citation type="submission" date="2011-10" db="EMBL/GenBank/DDBJ databases">
        <authorList>
            <person name="Genoscope - CEA"/>
        </authorList>
    </citation>
    <scope>NUCLEOTIDE SEQUENCE [LARGE SCALE GENOMIC DNA]</scope>
    <source>
        <strain evidence="2 3">RCC 1105</strain>
    </source>
</reference>
<feature type="region of interest" description="Disordered" evidence="1">
    <location>
        <begin position="232"/>
        <end position="261"/>
    </location>
</feature>
<sequence length="350" mass="40744">MTTTTNNTIHSSSNFLTEYEKERNARVMRNELLMRRLGLSDFDSHMHKNASSSKNKREEEDDSSDEKKKKKKKKEKKRRERETDDVEKVVGVRRSSSRLKRGGGKGETDEQQQQEDKDIKEDKEEEFKERDEEQERKHRIAEQEFSYRNKMKQKKQTIVGTASYQHTLMRVRTMTEPKLRNRMHAISRAKGQHCVTKMRLFARILFLEGYEELAEECAEELSELIGILGDAKDDETREVEEEKVLEEEEEDDENDTNNKENEEEFCKQFHCGQKTNLDDPQIFKCVVDIESHARTMSSGGENKDGEKDEDVYHRACLSMSKGKSGMLDKTGGVTFVLNEDGTYDVVKSSV</sequence>
<name>K8FCT1_9CHLO</name>
<organism evidence="2 3">
    <name type="scientific">Bathycoccus prasinos</name>
    <dbReference type="NCBI Taxonomy" id="41875"/>
    <lineage>
        <taxon>Eukaryota</taxon>
        <taxon>Viridiplantae</taxon>
        <taxon>Chlorophyta</taxon>
        <taxon>Mamiellophyceae</taxon>
        <taxon>Mamiellales</taxon>
        <taxon>Bathycoccaceae</taxon>
        <taxon>Bathycoccus</taxon>
    </lineage>
</organism>
<dbReference type="OrthoDB" id="568147at2759"/>
<feature type="compositionally biased region" description="Basic residues" evidence="1">
    <location>
        <begin position="68"/>
        <end position="79"/>
    </location>
</feature>
<accession>K8FCT1</accession>
<evidence type="ECO:0000313" key="2">
    <source>
        <dbReference type="EMBL" id="CCO19823.1"/>
    </source>
</evidence>
<feature type="compositionally biased region" description="Acidic residues" evidence="1">
    <location>
        <begin position="236"/>
        <end position="255"/>
    </location>
</feature>
<gene>
    <name evidence="2" type="ordered locus">Bathy15g02380</name>
</gene>
<dbReference type="EMBL" id="FO082264">
    <property type="protein sequence ID" value="CCO19823.1"/>
    <property type="molecule type" value="Genomic_DNA"/>
</dbReference>
<feature type="compositionally biased region" description="Basic and acidic residues" evidence="1">
    <location>
        <begin position="104"/>
        <end position="138"/>
    </location>
</feature>
<dbReference type="RefSeq" id="XP_007508737.1">
    <property type="nucleotide sequence ID" value="XM_007508675.1"/>
</dbReference>
<protein>
    <submittedName>
        <fullName evidence="2">Uncharacterized protein</fullName>
    </submittedName>
</protein>
<dbReference type="eggNOG" id="ENOG502SBBW">
    <property type="taxonomic scope" value="Eukaryota"/>
</dbReference>
<feature type="compositionally biased region" description="Basic and acidic residues" evidence="1">
    <location>
        <begin position="80"/>
        <end position="90"/>
    </location>
</feature>
<evidence type="ECO:0000256" key="1">
    <source>
        <dbReference type="SAM" id="MobiDB-lite"/>
    </source>
</evidence>
<proteinExistence type="predicted"/>
<dbReference type="KEGG" id="bpg:Bathy15g02380"/>
<dbReference type="GeneID" id="19011534"/>
<keyword evidence="3" id="KW-1185">Reference proteome</keyword>
<dbReference type="Proteomes" id="UP000198341">
    <property type="component" value="Chromosome 15"/>
</dbReference>